<protein>
    <submittedName>
        <fullName evidence="1">Beta-galactosidase</fullName>
    </submittedName>
</protein>
<dbReference type="EMBL" id="JAHZIK010002023">
    <property type="protein sequence ID" value="MBW7460111.1"/>
    <property type="molecule type" value="Genomic_DNA"/>
</dbReference>
<feature type="non-terminal residue" evidence="1">
    <location>
        <position position="1"/>
    </location>
</feature>
<evidence type="ECO:0000313" key="1">
    <source>
        <dbReference type="EMBL" id="MBW7460111.1"/>
    </source>
</evidence>
<comment type="caution">
    <text evidence="1">The sequence shown here is derived from an EMBL/GenBank/DDBJ whole genome shotgun (WGS) entry which is preliminary data.</text>
</comment>
<organism evidence="1 2">
    <name type="scientific">Paenibacillus sepulcri</name>
    <dbReference type="NCBI Taxonomy" id="359917"/>
    <lineage>
        <taxon>Bacteria</taxon>
        <taxon>Bacillati</taxon>
        <taxon>Bacillota</taxon>
        <taxon>Bacilli</taxon>
        <taxon>Bacillales</taxon>
        <taxon>Paenibacillaceae</taxon>
        <taxon>Paenibacillus</taxon>
    </lineage>
</organism>
<sequence length="89" mass="10014">VVTLQHQPAQARYVNHLLYASPVKRGDGVEVIEDIIPLHDVEVALNLPEAAKRVYLAPQGTELPFRQNETTIAYTVPRLECHQMVVIET</sequence>
<name>A0ABS7CHM0_9BACL</name>
<keyword evidence="2" id="KW-1185">Reference proteome</keyword>
<dbReference type="Proteomes" id="UP001519887">
    <property type="component" value="Unassembled WGS sequence"/>
</dbReference>
<gene>
    <name evidence="1" type="ORF">K0U00_39225</name>
</gene>
<accession>A0ABS7CHM0</accession>
<evidence type="ECO:0000313" key="2">
    <source>
        <dbReference type="Proteomes" id="UP001519887"/>
    </source>
</evidence>
<reference evidence="1 2" key="1">
    <citation type="submission" date="2021-07" db="EMBL/GenBank/DDBJ databases">
        <title>Paenibacillus radiodurans sp. nov., isolated from the southeastern edge of Tengger Desert.</title>
        <authorList>
            <person name="Zhang G."/>
        </authorList>
    </citation>
    <scope>NUCLEOTIDE SEQUENCE [LARGE SCALE GENOMIC DNA]</scope>
    <source>
        <strain evidence="1 2">CCM 7311</strain>
    </source>
</reference>
<proteinExistence type="predicted"/>